<reference evidence="6 7" key="1">
    <citation type="submission" date="2022-07" db="EMBL/GenBank/DDBJ databases">
        <title>Methylomonas rivi sp. nov., Methylomonas rosea sp. nov., Methylomonas aureus sp. nov. and Methylomonas subterranea sp. nov., four novel methanotrophs isolated from a freshwater creek and the deep terrestrial subsurface.</title>
        <authorList>
            <person name="Abin C."/>
            <person name="Sankaranarayanan K."/>
            <person name="Garner C."/>
            <person name="Sindelar R."/>
            <person name="Kotary K."/>
            <person name="Garner R."/>
            <person name="Barclay S."/>
            <person name="Lawson P."/>
            <person name="Krumholz L."/>
        </authorList>
    </citation>
    <scope>NUCLEOTIDE SEQUENCE [LARGE SCALE GENOMIC DNA]</scope>
    <source>
        <strain evidence="6 7">SURF-1</strain>
    </source>
</reference>
<accession>A0ABT1UGE7</accession>
<keyword evidence="3 4" id="KW-0238">DNA-binding</keyword>
<evidence type="ECO:0000256" key="2">
    <source>
        <dbReference type="ARBA" id="ARBA00022840"/>
    </source>
</evidence>
<dbReference type="InterPro" id="IPR036388">
    <property type="entry name" value="WH-like_DNA-bd_sf"/>
</dbReference>
<dbReference type="Gene3D" id="1.10.10.10">
    <property type="entry name" value="Winged helix-like DNA-binding domain superfamily/Winged helix DNA-binding domain"/>
    <property type="match status" value="1"/>
</dbReference>
<keyword evidence="7" id="KW-1185">Reference proteome</keyword>
<dbReference type="PROSITE" id="PS51755">
    <property type="entry name" value="OMPR_PHOB"/>
    <property type="match status" value="1"/>
</dbReference>
<evidence type="ECO:0000256" key="1">
    <source>
        <dbReference type="ARBA" id="ARBA00022741"/>
    </source>
</evidence>
<evidence type="ECO:0000259" key="5">
    <source>
        <dbReference type="PROSITE" id="PS51755"/>
    </source>
</evidence>
<keyword evidence="1" id="KW-0547">Nucleotide-binding</keyword>
<sequence length="846" mass="94416">MSNQMLAFDYFQLDPAGARLLKYGDRVALPPKAMAALVYLVENRGRLVGKDELLDAVWGHRFVSQSVLKNTIATLRQALDDESKNPLYIETVHRLGYRFIAAVNTGTTAATESAKMAAVPILAGLSRLIGREKPLAELGNLTKKALAGQPQLAFITGEPGIGKTALIETFLQSSALPALTGRGQCIEQYGQSEPYLPVLEALNDLVRQDEARLSKLLSQVAPTWLAQLPWYLNQTEPMAMQQVLAGASQLRMLREFGELIDRCAADRPLILVLEDLHWSDHATQNLLAYLARRKQIARWLILGSYRPEDVMLVDHDLKHVLRDLQIQGLCTEIPLEPLSEAAIGAYLSTHVKDPDRAANWARALHRKTGGLPFFLMQLIETVQAGRAPEEDVAIQTAALPESMQQLLAYQFDRLSDGYRLILQAASVVGMTFSAETVATALALDWVEVETRCENLARSRHFIEPVTDIPGHYGFRHAFYQKFAYQHISPLQRAGLHFHVGEWLESSRKRPEELATELALHFERGRHWEKAVKYLQLAANTAVARHALHEAAQLLRHGLALLEDKLTGSPEYARYGTDLNTLYAMILQAIQGYGVDALEVIYRRALESVDRLGDTPRLLRVLWGVWAFHYVRSKLDLSLDYARQMQAEAEQAGDMAGLIGAHFALGTTHMNRGELDLALAHARQCLALYEPNSHGALFRLYTQDPAVCARYCLGLVLWLKGFPEQAMTVFDDALALAENLGHPFSLAIALSAMAWRHVDRREPSSVLERCEALERLAEEHGFLLWQAMAAIMRGWASAMLGQAEEGILRIQQGLATWRATGSRWIAPRYLTLLAEAYGQAGRIEEGL</sequence>
<evidence type="ECO:0000256" key="3">
    <source>
        <dbReference type="ARBA" id="ARBA00023125"/>
    </source>
</evidence>
<dbReference type="SMART" id="SM00028">
    <property type="entry name" value="TPR"/>
    <property type="match status" value="2"/>
</dbReference>
<dbReference type="RefSeq" id="WP_256610591.1">
    <property type="nucleotide sequence ID" value="NZ_JANIBM010000008.1"/>
</dbReference>
<dbReference type="PANTHER" id="PTHR16305">
    <property type="entry name" value="TESTICULAR SOLUBLE ADENYLYL CYCLASE"/>
    <property type="match status" value="1"/>
</dbReference>
<dbReference type="SUPFAM" id="SSF48452">
    <property type="entry name" value="TPR-like"/>
    <property type="match status" value="2"/>
</dbReference>
<dbReference type="InterPro" id="IPR027417">
    <property type="entry name" value="P-loop_NTPase"/>
</dbReference>
<dbReference type="CDD" id="cd00383">
    <property type="entry name" value="trans_reg_C"/>
    <property type="match status" value="1"/>
</dbReference>
<evidence type="ECO:0000313" key="6">
    <source>
        <dbReference type="EMBL" id="MCQ8181299.1"/>
    </source>
</evidence>
<dbReference type="SUPFAM" id="SSF52540">
    <property type="entry name" value="P-loop containing nucleoside triphosphate hydrolases"/>
    <property type="match status" value="1"/>
</dbReference>
<dbReference type="Proteomes" id="UP001524569">
    <property type="component" value="Unassembled WGS sequence"/>
</dbReference>
<dbReference type="PANTHER" id="PTHR16305:SF28">
    <property type="entry name" value="GUANYLATE CYCLASE DOMAIN-CONTAINING PROTEIN"/>
    <property type="match status" value="1"/>
</dbReference>
<feature type="domain" description="OmpR/PhoB-type" evidence="5">
    <location>
        <begin position="3"/>
        <end position="101"/>
    </location>
</feature>
<dbReference type="InterPro" id="IPR019734">
    <property type="entry name" value="TPR_rpt"/>
</dbReference>
<gene>
    <name evidence="6" type="ORF">NP603_09270</name>
</gene>
<dbReference type="Pfam" id="PF00486">
    <property type="entry name" value="Trans_reg_C"/>
    <property type="match status" value="1"/>
</dbReference>
<organism evidence="6 7">
    <name type="scientific">Methylomonas aurea</name>
    <dbReference type="NCBI Taxonomy" id="2952224"/>
    <lineage>
        <taxon>Bacteria</taxon>
        <taxon>Pseudomonadati</taxon>
        <taxon>Pseudomonadota</taxon>
        <taxon>Gammaproteobacteria</taxon>
        <taxon>Methylococcales</taxon>
        <taxon>Methylococcaceae</taxon>
        <taxon>Methylomonas</taxon>
    </lineage>
</organism>
<feature type="DNA-binding region" description="OmpR/PhoB-type" evidence="4">
    <location>
        <begin position="3"/>
        <end position="101"/>
    </location>
</feature>
<protein>
    <submittedName>
        <fullName evidence="6">AAA family ATPase</fullName>
    </submittedName>
</protein>
<proteinExistence type="predicted"/>
<dbReference type="InterPro" id="IPR016032">
    <property type="entry name" value="Sig_transdc_resp-reg_C-effctor"/>
</dbReference>
<dbReference type="Gene3D" id="1.25.40.10">
    <property type="entry name" value="Tetratricopeptide repeat domain"/>
    <property type="match status" value="2"/>
</dbReference>
<dbReference type="EMBL" id="JANIBM010000008">
    <property type="protein sequence ID" value="MCQ8181299.1"/>
    <property type="molecule type" value="Genomic_DNA"/>
</dbReference>
<dbReference type="Pfam" id="PF13191">
    <property type="entry name" value="AAA_16"/>
    <property type="match status" value="1"/>
</dbReference>
<name>A0ABT1UGE7_9GAMM</name>
<dbReference type="SMART" id="SM00862">
    <property type="entry name" value="Trans_reg_C"/>
    <property type="match status" value="1"/>
</dbReference>
<dbReference type="InterPro" id="IPR001867">
    <property type="entry name" value="OmpR/PhoB-type_DNA-bd"/>
</dbReference>
<comment type="caution">
    <text evidence="6">The sequence shown here is derived from an EMBL/GenBank/DDBJ whole genome shotgun (WGS) entry which is preliminary data.</text>
</comment>
<keyword evidence="2" id="KW-0067">ATP-binding</keyword>
<dbReference type="InterPro" id="IPR041664">
    <property type="entry name" value="AAA_16"/>
</dbReference>
<dbReference type="SUPFAM" id="SSF46894">
    <property type="entry name" value="C-terminal effector domain of the bipartite response regulators"/>
    <property type="match status" value="1"/>
</dbReference>
<evidence type="ECO:0000256" key="4">
    <source>
        <dbReference type="PROSITE-ProRule" id="PRU01091"/>
    </source>
</evidence>
<dbReference type="InterPro" id="IPR011990">
    <property type="entry name" value="TPR-like_helical_dom_sf"/>
</dbReference>
<dbReference type="Gene3D" id="3.40.50.300">
    <property type="entry name" value="P-loop containing nucleotide triphosphate hydrolases"/>
    <property type="match status" value="1"/>
</dbReference>
<evidence type="ECO:0000313" key="7">
    <source>
        <dbReference type="Proteomes" id="UP001524569"/>
    </source>
</evidence>